<organism evidence="2 3">
    <name type="scientific">Sedimentibacter hydroxybenzoicus DSM 7310</name>
    <dbReference type="NCBI Taxonomy" id="1123245"/>
    <lineage>
        <taxon>Bacteria</taxon>
        <taxon>Bacillati</taxon>
        <taxon>Bacillota</taxon>
        <taxon>Tissierellia</taxon>
        <taxon>Sedimentibacter</taxon>
    </lineage>
</organism>
<dbReference type="Pfam" id="PF19700">
    <property type="entry name" value="DUF6198"/>
    <property type="match status" value="1"/>
</dbReference>
<feature type="transmembrane region" description="Helical" evidence="1">
    <location>
        <begin position="78"/>
        <end position="97"/>
    </location>
</feature>
<dbReference type="RefSeq" id="WP_179236966.1">
    <property type="nucleotide sequence ID" value="NZ_JACBNQ010000002.1"/>
</dbReference>
<comment type="caution">
    <text evidence="2">The sequence shown here is derived from an EMBL/GenBank/DDBJ whole genome shotgun (WGS) entry which is preliminary data.</text>
</comment>
<feature type="transmembrane region" description="Helical" evidence="1">
    <location>
        <begin position="44"/>
        <end position="66"/>
    </location>
</feature>
<evidence type="ECO:0000256" key="1">
    <source>
        <dbReference type="SAM" id="Phobius"/>
    </source>
</evidence>
<keyword evidence="1" id="KW-1133">Transmembrane helix</keyword>
<keyword evidence="1" id="KW-0472">Membrane</keyword>
<protein>
    <recommendedName>
        <fullName evidence="4">YitT family protein</fullName>
    </recommendedName>
</protein>
<proteinExistence type="predicted"/>
<name>A0A974GVF6_SEDHY</name>
<dbReference type="Proteomes" id="UP000611629">
    <property type="component" value="Unassembled WGS sequence"/>
</dbReference>
<dbReference type="EMBL" id="JACBNQ010000002">
    <property type="protein sequence ID" value="NYB73284.1"/>
    <property type="molecule type" value="Genomic_DNA"/>
</dbReference>
<dbReference type="PANTHER" id="PTHR40078">
    <property type="entry name" value="INTEGRAL MEMBRANE PROTEIN-RELATED"/>
    <property type="match status" value="1"/>
</dbReference>
<evidence type="ECO:0000313" key="2">
    <source>
        <dbReference type="EMBL" id="NYB73284.1"/>
    </source>
</evidence>
<feature type="transmembrane region" description="Helical" evidence="1">
    <location>
        <begin position="103"/>
        <end position="125"/>
    </location>
</feature>
<dbReference type="InterPro" id="IPR038750">
    <property type="entry name" value="YczE/YyaS-like"/>
</dbReference>
<gene>
    <name evidence="2" type="ORF">HZF24_03930</name>
</gene>
<evidence type="ECO:0000313" key="3">
    <source>
        <dbReference type="Proteomes" id="UP000611629"/>
    </source>
</evidence>
<dbReference type="AlphaFoldDB" id="A0A974GVF6"/>
<sequence>MKNYLKRTTKLLFGLFLYSVGLQLSVHANVGLAPWDAFSMGVSYITGITYGNVSILTGIVIIIVVAGFLKEKIGLGTILNTILIGVFFDLIQSINLIPFMTNFFSGVLMLLSGQVIVSLATYFYISSGMGSGPRDTLMVALIKLFPKVPIGVIRGSIEGTVLIIGFLLGAKVGIGTVIAVFGIGFMLQITFKLLKFDIKAVVHENIFETFINVKNILMKNTIENSESNV</sequence>
<dbReference type="PANTHER" id="PTHR40078:SF1">
    <property type="entry name" value="INTEGRAL MEMBRANE PROTEIN"/>
    <property type="match status" value="1"/>
</dbReference>
<accession>A0A974GVF6</accession>
<reference evidence="2" key="1">
    <citation type="submission" date="2020-07" db="EMBL/GenBank/DDBJ databases">
        <title>Genomic analysis of a strain of Sedimentibacter Hydroxybenzoicus DSM7310.</title>
        <authorList>
            <person name="Ma S."/>
        </authorList>
    </citation>
    <scope>NUCLEOTIDE SEQUENCE</scope>
    <source>
        <strain evidence="2">DSM 7310</strain>
    </source>
</reference>
<keyword evidence="3" id="KW-1185">Reference proteome</keyword>
<evidence type="ECO:0008006" key="4">
    <source>
        <dbReference type="Google" id="ProtNLM"/>
    </source>
</evidence>
<keyword evidence="1" id="KW-0812">Transmembrane</keyword>
<feature type="transmembrane region" description="Helical" evidence="1">
    <location>
        <begin position="163"/>
        <end position="187"/>
    </location>
</feature>